<dbReference type="AlphaFoldDB" id="A0A9P6XTA3"/>
<keyword evidence="3" id="KW-1185">Reference proteome</keyword>
<feature type="region of interest" description="Disordered" evidence="1">
    <location>
        <begin position="1"/>
        <end position="21"/>
    </location>
</feature>
<gene>
    <name evidence="2" type="ORF">G6F50_016432</name>
</gene>
<reference evidence="2 3" key="1">
    <citation type="journal article" date="2020" name="Microb. Genom.">
        <title>Genetic diversity of clinical and environmental Mucorales isolates obtained from an investigation of mucormycosis cases among solid organ transplant recipients.</title>
        <authorList>
            <person name="Nguyen M.H."/>
            <person name="Kaul D."/>
            <person name="Muto C."/>
            <person name="Cheng S.J."/>
            <person name="Richter R.A."/>
            <person name="Bruno V.M."/>
            <person name="Liu G."/>
            <person name="Beyhan S."/>
            <person name="Sundermann A.J."/>
            <person name="Mounaud S."/>
            <person name="Pasculle A.W."/>
            <person name="Nierman W.C."/>
            <person name="Driscoll E."/>
            <person name="Cumbie R."/>
            <person name="Clancy C.J."/>
            <person name="Dupont C.L."/>
        </authorList>
    </citation>
    <scope>NUCLEOTIDE SEQUENCE [LARGE SCALE GENOMIC DNA]</scope>
    <source>
        <strain evidence="2 3">GL24</strain>
    </source>
</reference>
<name>A0A9P6XTA3_9FUNG</name>
<dbReference type="Proteomes" id="UP000740926">
    <property type="component" value="Unassembled WGS sequence"/>
</dbReference>
<proteinExistence type="predicted"/>
<comment type="caution">
    <text evidence="2">The sequence shown here is derived from an EMBL/GenBank/DDBJ whole genome shotgun (WGS) entry which is preliminary data.</text>
</comment>
<dbReference type="EMBL" id="JAANIU010010336">
    <property type="protein sequence ID" value="KAG1531946.1"/>
    <property type="molecule type" value="Genomic_DNA"/>
</dbReference>
<evidence type="ECO:0000313" key="2">
    <source>
        <dbReference type="EMBL" id="KAG1531946.1"/>
    </source>
</evidence>
<accession>A0A9P6XTA3</accession>
<protein>
    <submittedName>
        <fullName evidence="2">Uncharacterized protein</fullName>
    </submittedName>
</protein>
<evidence type="ECO:0000313" key="3">
    <source>
        <dbReference type="Proteomes" id="UP000740926"/>
    </source>
</evidence>
<organism evidence="2 3">
    <name type="scientific">Rhizopus delemar</name>
    <dbReference type="NCBI Taxonomy" id="936053"/>
    <lineage>
        <taxon>Eukaryota</taxon>
        <taxon>Fungi</taxon>
        <taxon>Fungi incertae sedis</taxon>
        <taxon>Mucoromycota</taxon>
        <taxon>Mucoromycotina</taxon>
        <taxon>Mucoromycetes</taxon>
        <taxon>Mucorales</taxon>
        <taxon>Mucorineae</taxon>
        <taxon>Rhizopodaceae</taxon>
        <taxon>Rhizopus</taxon>
    </lineage>
</organism>
<sequence>MGAGVTSVPDAPDASSNYAQPWSYSNERDLFGTVRAEHDFSDKLTGWAAYGFRRLPGAIGSSYAEYMTTKRDDRRYMVYAGANDGMLHAFDGGMGADGEMDSDGGKELFAYIPIATTSMAR</sequence>
<evidence type="ECO:0000256" key="1">
    <source>
        <dbReference type="SAM" id="MobiDB-lite"/>
    </source>
</evidence>